<dbReference type="PANTHER" id="PTHR43298:SF2">
    <property type="entry name" value="FMN_FAD EXPORTER YEEO-RELATED"/>
    <property type="match status" value="1"/>
</dbReference>
<proteinExistence type="predicted"/>
<evidence type="ECO:0000313" key="4">
    <source>
        <dbReference type="Proteomes" id="UP000247540"/>
    </source>
</evidence>
<dbReference type="Proteomes" id="UP000247540">
    <property type="component" value="Unassembled WGS sequence"/>
</dbReference>
<evidence type="ECO:0000256" key="1">
    <source>
        <dbReference type="ARBA" id="ARBA00022448"/>
    </source>
</evidence>
<feature type="transmembrane region" description="Helical" evidence="2">
    <location>
        <begin position="21"/>
        <end position="40"/>
    </location>
</feature>
<dbReference type="InterPro" id="IPR002528">
    <property type="entry name" value="MATE_fam"/>
</dbReference>
<dbReference type="GO" id="GO:0005886">
    <property type="term" value="C:plasma membrane"/>
    <property type="evidence" value="ECO:0007669"/>
    <property type="project" value="TreeGrafter"/>
</dbReference>
<sequence length="464" mass="48965">MAAVLHWRSRAAAVWGEFPAIARHAGTVLAGQWAVMAFGVTDTVVAGRHSDAALAALAVGSAIFVSVYVALMGVVQALLPVWAELRGAHRYPAIGRSVRQALYICGGTSVAGMALLLSPTPLLQWADVPVALRGDVVRYLGVLALGLPAALLFRLYSTLNQSLGRPLLVTWLQMGSLVLKVPLTIWLTLGGAGMPALGVTGCAWATIVVHLLLLAIGLWLLRTRPLYRPYMFWKRMEAPDPVQLKAFARLGVPAGLAILVEITSFTLMALLIARQGTVAAAAHQVASNLAAVLYMVPLSIAIATSARVGYWLGAGQAQRASAAVTAGLGTASVSAMLLAGILWSARTTVAGLYTSVPAVAQLAAVLLGWVALYHCADALQSVSVFVLRCYRITVKPLLVYCVLLWGVGTGGGYVLAYRGWHGLEPWPSPETFWITSAAALAVTAALFLLIVRRAVRIAISLPAT</sequence>
<name>A0A318T269_9BURK</name>
<feature type="transmembrane region" description="Helical" evidence="2">
    <location>
        <begin position="137"/>
        <end position="156"/>
    </location>
</feature>
<feature type="transmembrane region" description="Helical" evidence="2">
    <location>
        <begin position="168"/>
        <end position="189"/>
    </location>
</feature>
<dbReference type="GO" id="GO:0042910">
    <property type="term" value="F:xenobiotic transmembrane transporter activity"/>
    <property type="evidence" value="ECO:0007669"/>
    <property type="project" value="InterPro"/>
</dbReference>
<dbReference type="GO" id="GO:0015297">
    <property type="term" value="F:antiporter activity"/>
    <property type="evidence" value="ECO:0007669"/>
    <property type="project" value="InterPro"/>
</dbReference>
<protein>
    <submittedName>
        <fullName evidence="3">MATE family multidrug resistance protein</fullName>
    </submittedName>
</protein>
<feature type="transmembrane region" description="Helical" evidence="2">
    <location>
        <begin position="100"/>
        <end position="117"/>
    </location>
</feature>
<dbReference type="PANTHER" id="PTHR43298">
    <property type="entry name" value="MULTIDRUG RESISTANCE PROTEIN NORM-RELATED"/>
    <property type="match status" value="1"/>
</dbReference>
<dbReference type="NCBIfam" id="TIGR00797">
    <property type="entry name" value="matE"/>
    <property type="match status" value="1"/>
</dbReference>
<keyword evidence="4" id="KW-1185">Reference proteome</keyword>
<keyword evidence="2" id="KW-1133">Transmembrane helix</keyword>
<dbReference type="InterPro" id="IPR050222">
    <property type="entry name" value="MATE_MdtK"/>
</dbReference>
<feature type="transmembrane region" description="Helical" evidence="2">
    <location>
        <begin position="250"/>
        <end position="273"/>
    </location>
</feature>
<keyword evidence="2" id="KW-0472">Membrane</keyword>
<feature type="transmembrane region" description="Helical" evidence="2">
    <location>
        <begin position="432"/>
        <end position="451"/>
    </location>
</feature>
<evidence type="ECO:0000256" key="2">
    <source>
        <dbReference type="SAM" id="Phobius"/>
    </source>
</evidence>
<reference evidence="3 4" key="1">
    <citation type="submission" date="2018-06" db="EMBL/GenBank/DDBJ databases">
        <title>Genomic Encyclopedia of Type Strains, Phase III (KMG-III): the genomes of soil and plant-associated and newly described type strains.</title>
        <authorList>
            <person name="Whitman W."/>
        </authorList>
    </citation>
    <scope>NUCLEOTIDE SEQUENCE [LARGE SCALE GENOMIC DNA]</scope>
    <source>
        <strain evidence="3 4">CECT 7646</strain>
    </source>
</reference>
<feature type="transmembrane region" description="Helical" evidence="2">
    <location>
        <begin position="285"/>
        <end position="310"/>
    </location>
</feature>
<feature type="transmembrane region" description="Helical" evidence="2">
    <location>
        <begin position="397"/>
        <end position="420"/>
    </location>
</feature>
<dbReference type="EMBL" id="QJTC01000001">
    <property type="protein sequence ID" value="PYE79701.1"/>
    <property type="molecule type" value="Genomic_DNA"/>
</dbReference>
<accession>A0A318T269</accession>
<keyword evidence="2" id="KW-0812">Transmembrane</keyword>
<dbReference type="RefSeq" id="WP_233504195.1">
    <property type="nucleotide sequence ID" value="NZ_JAMOFZ010000002.1"/>
</dbReference>
<keyword evidence="1" id="KW-0813">Transport</keyword>
<dbReference type="AlphaFoldDB" id="A0A318T269"/>
<feature type="transmembrane region" description="Helical" evidence="2">
    <location>
        <begin position="52"/>
        <end position="79"/>
    </location>
</feature>
<evidence type="ECO:0000313" key="3">
    <source>
        <dbReference type="EMBL" id="PYE79701.1"/>
    </source>
</evidence>
<feature type="transmembrane region" description="Helical" evidence="2">
    <location>
        <begin position="195"/>
        <end position="221"/>
    </location>
</feature>
<feature type="transmembrane region" description="Helical" evidence="2">
    <location>
        <begin position="355"/>
        <end position="376"/>
    </location>
</feature>
<comment type="caution">
    <text evidence="3">The sequence shown here is derived from an EMBL/GenBank/DDBJ whole genome shotgun (WGS) entry which is preliminary data.</text>
</comment>
<gene>
    <name evidence="3" type="ORF">DFQ15_10120</name>
</gene>
<organism evidence="3 4">
    <name type="scientific">Xylophilus ampelinus</name>
    <dbReference type="NCBI Taxonomy" id="54067"/>
    <lineage>
        <taxon>Bacteria</taxon>
        <taxon>Pseudomonadati</taxon>
        <taxon>Pseudomonadota</taxon>
        <taxon>Betaproteobacteria</taxon>
        <taxon>Burkholderiales</taxon>
        <taxon>Xylophilus</taxon>
    </lineage>
</organism>
<feature type="transmembrane region" description="Helical" evidence="2">
    <location>
        <begin position="322"/>
        <end position="343"/>
    </location>
</feature>
<dbReference type="Pfam" id="PF01554">
    <property type="entry name" value="MatE"/>
    <property type="match status" value="2"/>
</dbReference>